<proteinExistence type="predicted"/>
<accession>A0AA37TL15</accession>
<sequence length="83" mass="9114">MPRYFFDTDDGDERHQDDEGMDFPSVGAARDAAIGALPEMARDRLPDGDRHTLAVRVRDEGGALVYSAKLDLAGEWHGPQAQS</sequence>
<keyword evidence="4" id="KW-1185">Reference proteome</keyword>
<dbReference type="Pfam" id="PF21834">
    <property type="entry name" value="DUF6894"/>
    <property type="match status" value="1"/>
</dbReference>
<dbReference type="EMBL" id="BSPL01000031">
    <property type="protein sequence ID" value="GLS73815.1"/>
    <property type="molecule type" value="Genomic_DNA"/>
</dbReference>
<dbReference type="AlphaFoldDB" id="A0AA37TL15"/>
<reference evidence="4" key="1">
    <citation type="journal article" date="2019" name="Int. J. Syst. Evol. Microbiol.">
        <title>The Global Catalogue of Microorganisms (GCM) 10K type strain sequencing project: providing services to taxonomists for standard genome sequencing and annotation.</title>
        <authorList>
            <consortium name="The Broad Institute Genomics Platform"/>
            <consortium name="The Broad Institute Genome Sequencing Center for Infectious Disease"/>
            <person name="Wu L."/>
            <person name="Ma J."/>
        </authorList>
    </citation>
    <scope>NUCLEOTIDE SEQUENCE [LARGE SCALE GENOMIC DNA]</scope>
    <source>
        <strain evidence="4">NBRC 103632</strain>
    </source>
</reference>
<feature type="region of interest" description="Disordered" evidence="1">
    <location>
        <begin position="1"/>
        <end position="25"/>
    </location>
</feature>
<protein>
    <recommendedName>
        <fullName evidence="2">DUF6894 domain-containing protein</fullName>
    </recommendedName>
</protein>
<gene>
    <name evidence="3" type="ORF">GCM10007890_58300</name>
</gene>
<evidence type="ECO:0000259" key="2">
    <source>
        <dbReference type="Pfam" id="PF21834"/>
    </source>
</evidence>
<evidence type="ECO:0000313" key="3">
    <source>
        <dbReference type="EMBL" id="GLS73815.1"/>
    </source>
</evidence>
<dbReference type="RefSeq" id="WP_238199184.1">
    <property type="nucleotide sequence ID" value="NZ_BPQZ01000032.1"/>
</dbReference>
<evidence type="ECO:0000256" key="1">
    <source>
        <dbReference type="SAM" id="MobiDB-lite"/>
    </source>
</evidence>
<name>A0AA37TL15_9HYPH</name>
<evidence type="ECO:0000313" key="4">
    <source>
        <dbReference type="Proteomes" id="UP001157440"/>
    </source>
</evidence>
<feature type="domain" description="DUF6894" evidence="2">
    <location>
        <begin position="3"/>
        <end position="70"/>
    </location>
</feature>
<organism evidence="3 4">
    <name type="scientific">Methylobacterium tardum</name>
    <dbReference type="NCBI Taxonomy" id="374432"/>
    <lineage>
        <taxon>Bacteria</taxon>
        <taxon>Pseudomonadati</taxon>
        <taxon>Pseudomonadota</taxon>
        <taxon>Alphaproteobacteria</taxon>
        <taxon>Hyphomicrobiales</taxon>
        <taxon>Methylobacteriaceae</taxon>
        <taxon>Methylobacterium</taxon>
    </lineage>
</organism>
<dbReference type="Proteomes" id="UP001157440">
    <property type="component" value="Unassembled WGS sequence"/>
</dbReference>
<dbReference type="InterPro" id="IPR054189">
    <property type="entry name" value="DUF6894"/>
</dbReference>
<comment type="caution">
    <text evidence="3">The sequence shown here is derived from an EMBL/GenBank/DDBJ whole genome shotgun (WGS) entry which is preliminary data.</text>
</comment>